<proteinExistence type="inferred from homology"/>
<name>A0A934Q5H0_9MICO</name>
<sequence>MPRSRTARGLRAATLAIVALLGLGLTACQTGAAVQGEAADAPVQLPPLSEITPAEDPTALEGPTTAVIGGPTMEPVADGPEPDLPVTVVSHDKSGDTEIEVTDTSRVLALSLSGSLAELVHAYGLSDTLVGRDVSTNLPGLEELPVVTRDGHSIDAESVLGLNPSLILTDGSIGPIDVVLQLRDAGIPVVMVTRAVDPETTYQTAREIAAALGVAPLGEELVTELTQAIADKEEEIAELVPADEAKRPRVAFLYVRGTGIFYLFGEGSGIDSLIRSIGAVDVAREIGWVGEKPMTDEALIATDPDVILVMTKGLESAGGVDGLLAAQPSIGLTSAGEKRRIIDVDDTLLFAGGTRIPDVMDGLARAIYAPDSL</sequence>
<keyword evidence="2" id="KW-0732">Signal</keyword>
<feature type="domain" description="Fe/B12 periplasmic-binding" evidence="3">
    <location>
        <begin position="108"/>
        <end position="371"/>
    </location>
</feature>
<gene>
    <name evidence="4" type="ORF">JD276_01530</name>
</gene>
<comment type="caution">
    <text evidence="4">The sequence shown here is derived from an EMBL/GenBank/DDBJ whole genome shotgun (WGS) entry which is preliminary data.</text>
</comment>
<organism evidence="4 5">
    <name type="scientific">Leucobacter chromiisoli</name>
    <dbReference type="NCBI Taxonomy" id="2796471"/>
    <lineage>
        <taxon>Bacteria</taxon>
        <taxon>Bacillati</taxon>
        <taxon>Actinomycetota</taxon>
        <taxon>Actinomycetes</taxon>
        <taxon>Micrococcales</taxon>
        <taxon>Microbacteriaceae</taxon>
        <taxon>Leucobacter</taxon>
    </lineage>
</organism>
<keyword evidence="5" id="KW-1185">Reference proteome</keyword>
<comment type="similarity">
    <text evidence="1">Belongs to the bacterial solute-binding protein 8 family.</text>
</comment>
<accession>A0A934Q5H0</accession>
<reference evidence="4" key="1">
    <citation type="submission" date="2020-12" db="EMBL/GenBank/DDBJ databases">
        <title>Leucobacter sp. CAS1, isolated from Chromium sludge.</title>
        <authorList>
            <person name="Xu Z."/>
        </authorList>
    </citation>
    <scope>NUCLEOTIDE SEQUENCE</scope>
    <source>
        <strain evidence="4">CSA1</strain>
    </source>
</reference>
<evidence type="ECO:0000313" key="4">
    <source>
        <dbReference type="EMBL" id="MBK0417718.1"/>
    </source>
</evidence>
<dbReference type="PROSITE" id="PS50983">
    <property type="entry name" value="FE_B12_PBP"/>
    <property type="match status" value="1"/>
</dbReference>
<protein>
    <submittedName>
        <fullName evidence="4">ABC transporter substrate-binding protein</fullName>
    </submittedName>
</protein>
<dbReference type="RefSeq" id="WP_200113066.1">
    <property type="nucleotide sequence ID" value="NZ_JAEHOH010000001.1"/>
</dbReference>
<feature type="signal peptide" evidence="2">
    <location>
        <begin position="1"/>
        <end position="32"/>
    </location>
</feature>
<dbReference type="PROSITE" id="PS51257">
    <property type="entry name" value="PROKAR_LIPOPROTEIN"/>
    <property type="match status" value="1"/>
</dbReference>
<dbReference type="SUPFAM" id="SSF53807">
    <property type="entry name" value="Helical backbone' metal receptor"/>
    <property type="match status" value="1"/>
</dbReference>
<evidence type="ECO:0000259" key="3">
    <source>
        <dbReference type="PROSITE" id="PS50983"/>
    </source>
</evidence>
<evidence type="ECO:0000313" key="5">
    <source>
        <dbReference type="Proteomes" id="UP000608530"/>
    </source>
</evidence>
<evidence type="ECO:0000256" key="2">
    <source>
        <dbReference type="SAM" id="SignalP"/>
    </source>
</evidence>
<feature type="chain" id="PRO_5036836764" evidence="2">
    <location>
        <begin position="33"/>
        <end position="373"/>
    </location>
</feature>
<dbReference type="PANTHER" id="PTHR30535:SF4">
    <property type="entry name" value="HEMIN-BINDING PERIPLASMIC PROTEIN HMUT"/>
    <property type="match status" value="1"/>
</dbReference>
<dbReference type="PANTHER" id="PTHR30535">
    <property type="entry name" value="VITAMIN B12-BINDING PROTEIN"/>
    <property type="match status" value="1"/>
</dbReference>
<dbReference type="InterPro" id="IPR050902">
    <property type="entry name" value="ABC_Transporter_SBP"/>
</dbReference>
<dbReference type="EMBL" id="JAEHOH010000001">
    <property type="protein sequence ID" value="MBK0417718.1"/>
    <property type="molecule type" value="Genomic_DNA"/>
</dbReference>
<evidence type="ECO:0000256" key="1">
    <source>
        <dbReference type="ARBA" id="ARBA00008814"/>
    </source>
</evidence>
<dbReference type="Gene3D" id="3.40.50.1980">
    <property type="entry name" value="Nitrogenase molybdenum iron protein domain"/>
    <property type="match status" value="2"/>
</dbReference>
<dbReference type="Proteomes" id="UP000608530">
    <property type="component" value="Unassembled WGS sequence"/>
</dbReference>
<dbReference type="AlphaFoldDB" id="A0A934Q5H0"/>
<dbReference type="InterPro" id="IPR002491">
    <property type="entry name" value="ABC_transptr_periplasmic_BD"/>
</dbReference>
<dbReference type="Pfam" id="PF01497">
    <property type="entry name" value="Peripla_BP_2"/>
    <property type="match status" value="1"/>
</dbReference>